<dbReference type="Gene3D" id="3.40.50.2300">
    <property type="match status" value="1"/>
</dbReference>
<dbReference type="InterPro" id="IPR018060">
    <property type="entry name" value="HTH_AraC"/>
</dbReference>
<dbReference type="InterPro" id="IPR011006">
    <property type="entry name" value="CheY-like_superfamily"/>
</dbReference>
<dbReference type="Pfam" id="PF00072">
    <property type="entry name" value="Response_reg"/>
    <property type="match status" value="1"/>
</dbReference>
<dbReference type="PROSITE" id="PS00041">
    <property type="entry name" value="HTH_ARAC_FAMILY_1"/>
    <property type="match status" value="1"/>
</dbReference>
<evidence type="ECO:0000259" key="5">
    <source>
        <dbReference type="PROSITE" id="PS01124"/>
    </source>
</evidence>
<dbReference type="InterPro" id="IPR018062">
    <property type="entry name" value="HTH_AraC-typ_CS"/>
</dbReference>
<feature type="domain" description="HTH araC/xylS-type" evidence="5">
    <location>
        <begin position="180"/>
        <end position="278"/>
    </location>
</feature>
<evidence type="ECO:0000313" key="8">
    <source>
        <dbReference type="Proteomes" id="UP000435187"/>
    </source>
</evidence>
<evidence type="ECO:0000256" key="4">
    <source>
        <dbReference type="PROSITE-ProRule" id="PRU00169"/>
    </source>
</evidence>
<dbReference type="PANTHER" id="PTHR43280:SF2">
    <property type="entry name" value="HTH-TYPE TRANSCRIPTIONAL REGULATOR EXSA"/>
    <property type="match status" value="1"/>
</dbReference>
<dbReference type="InterPro" id="IPR009057">
    <property type="entry name" value="Homeodomain-like_sf"/>
</dbReference>
<keyword evidence="3" id="KW-0804">Transcription</keyword>
<evidence type="ECO:0000256" key="3">
    <source>
        <dbReference type="ARBA" id="ARBA00023163"/>
    </source>
</evidence>
<dbReference type="SMART" id="SM00342">
    <property type="entry name" value="HTH_ARAC"/>
    <property type="match status" value="1"/>
</dbReference>
<keyword evidence="8" id="KW-1185">Reference proteome</keyword>
<evidence type="ECO:0000259" key="6">
    <source>
        <dbReference type="PROSITE" id="PS50110"/>
    </source>
</evidence>
<reference evidence="7 8" key="1">
    <citation type="submission" date="2019-10" db="EMBL/GenBank/DDBJ databases">
        <title>Gracilibacillus salitolerans sp. nov., a moderate halophile isolated from a saline soil in northwest China.</title>
        <authorList>
            <person name="Gan L."/>
        </authorList>
    </citation>
    <scope>NUCLEOTIDE SEQUENCE [LARGE SCALE GENOMIC DNA]</scope>
    <source>
        <strain evidence="7 8">TP2-8</strain>
    </source>
</reference>
<keyword evidence="2" id="KW-0238">DNA-binding</keyword>
<dbReference type="GO" id="GO:0043565">
    <property type="term" value="F:sequence-specific DNA binding"/>
    <property type="evidence" value="ECO:0007669"/>
    <property type="project" value="InterPro"/>
</dbReference>
<evidence type="ECO:0000256" key="2">
    <source>
        <dbReference type="ARBA" id="ARBA00023125"/>
    </source>
</evidence>
<comment type="caution">
    <text evidence="4">Lacks conserved residue(s) required for the propagation of feature annotation.</text>
</comment>
<protein>
    <submittedName>
        <fullName evidence="7">Helix-turn-helix domain-containing protein</fullName>
    </submittedName>
</protein>
<dbReference type="Gene3D" id="1.10.10.60">
    <property type="entry name" value="Homeodomain-like"/>
    <property type="match status" value="2"/>
</dbReference>
<accession>A0A6N7QX12</accession>
<name>A0A6N7QX12_9BACI</name>
<dbReference type="PROSITE" id="PS01124">
    <property type="entry name" value="HTH_ARAC_FAMILY_2"/>
    <property type="match status" value="1"/>
</dbReference>
<comment type="caution">
    <text evidence="7">The sequence shown here is derived from an EMBL/GenBank/DDBJ whole genome shotgun (WGS) entry which is preliminary data.</text>
</comment>
<dbReference type="SMART" id="SM00448">
    <property type="entry name" value="REC"/>
    <property type="match status" value="1"/>
</dbReference>
<gene>
    <name evidence="7" type="ORF">GH885_09875</name>
</gene>
<evidence type="ECO:0000313" key="7">
    <source>
        <dbReference type="EMBL" id="MRI66653.1"/>
    </source>
</evidence>
<dbReference type="PANTHER" id="PTHR43280">
    <property type="entry name" value="ARAC-FAMILY TRANSCRIPTIONAL REGULATOR"/>
    <property type="match status" value="1"/>
</dbReference>
<dbReference type="SUPFAM" id="SSF46689">
    <property type="entry name" value="Homeodomain-like"/>
    <property type="match status" value="2"/>
</dbReference>
<evidence type="ECO:0000256" key="1">
    <source>
        <dbReference type="ARBA" id="ARBA00023015"/>
    </source>
</evidence>
<dbReference type="AlphaFoldDB" id="A0A6N7QX12"/>
<sequence>MLNTKICTFLIVIPSDKMKIVKYYNRGEIFMRRILLIDADQQSIENLKREIDWSYYGFIIQDSVFKMADTLSIIKKNTYDLYLLNLRHLNTFGFELCRQIREKTSNPILLIEGGKNFEMVQRAISLQVNSYLPEPLNTEELIESLLNIKGVIEENKTKTITYTTKKPGSTQQNNASNIIEVVKDYVEQCIHENITLKDISNDLHYNSSYLGQKFKSQENMTFNQYLLNRRMEKTKFLLRYTDLKIYEIAYQVGYTDLDWFYKKFKEHTGLSASAYRYQFMIALS</sequence>
<keyword evidence="1" id="KW-0805">Transcription regulation</keyword>
<dbReference type="GO" id="GO:0003700">
    <property type="term" value="F:DNA-binding transcription factor activity"/>
    <property type="evidence" value="ECO:0007669"/>
    <property type="project" value="InterPro"/>
</dbReference>
<organism evidence="7 8">
    <name type="scientific">Gracilibacillus thailandensis</name>
    <dbReference type="NCBI Taxonomy" id="563735"/>
    <lineage>
        <taxon>Bacteria</taxon>
        <taxon>Bacillati</taxon>
        <taxon>Bacillota</taxon>
        <taxon>Bacilli</taxon>
        <taxon>Bacillales</taxon>
        <taxon>Bacillaceae</taxon>
        <taxon>Gracilibacillus</taxon>
    </lineage>
</organism>
<dbReference type="Pfam" id="PF12833">
    <property type="entry name" value="HTH_18"/>
    <property type="match status" value="1"/>
</dbReference>
<dbReference type="SUPFAM" id="SSF52172">
    <property type="entry name" value="CheY-like"/>
    <property type="match status" value="1"/>
</dbReference>
<dbReference type="EMBL" id="WJEE01000018">
    <property type="protein sequence ID" value="MRI66653.1"/>
    <property type="molecule type" value="Genomic_DNA"/>
</dbReference>
<feature type="domain" description="Response regulatory" evidence="6">
    <location>
        <begin position="33"/>
        <end position="149"/>
    </location>
</feature>
<proteinExistence type="predicted"/>
<dbReference type="PROSITE" id="PS50110">
    <property type="entry name" value="RESPONSE_REGULATORY"/>
    <property type="match status" value="1"/>
</dbReference>
<dbReference type="GO" id="GO:0000160">
    <property type="term" value="P:phosphorelay signal transduction system"/>
    <property type="evidence" value="ECO:0007669"/>
    <property type="project" value="InterPro"/>
</dbReference>
<dbReference type="Proteomes" id="UP000435187">
    <property type="component" value="Unassembled WGS sequence"/>
</dbReference>
<dbReference type="InterPro" id="IPR001789">
    <property type="entry name" value="Sig_transdc_resp-reg_receiver"/>
</dbReference>